<dbReference type="CDD" id="cd12498">
    <property type="entry name" value="RRM3_ACF"/>
    <property type="match status" value="1"/>
</dbReference>
<dbReference type="InterPro" id="IPR000504">
    <property type="entry name" value="RRM_dom"/>
</dbReference>
<reference evidence="16 17" key="1">
    <citation type="submission" date="2019-09" db="EMBL/GenBank/DDBJ databases">
        <title>Bird 10,000 Genomes (B10K) Project - Family phase.</title>
        <authorList>
            <person name="Zhang G."/>
        </authorList>
    </citation>
    <scope>NUCLEOTIDE SEQUENCE [LARGE SCALE GENOMIC DNA]</scope>
    <source>
        <strain evidence="16">B10K-DU-001-20</strain>
        <tissue evidence="16">Muscle</tissue>
    </source>
</reference>
<dbReference type="GO" id="GO:0003723">
    <property type="term" value="F:RNA binding"/>
    <property type="evidence" value="ECO:0007669"/>
    <property type="project" value="UniProtKB-UniRule"/>
</dbReference>
<feature type="non-terminal residue" evidence="16">
    <location>
        <position position="1"/>
    </location>
</feature>
<dbReference type="Gene3D" id="3.30.160.20">
    <property type="match status" value="1"/>
</dbReference>
<dbReference type="GO" id="GO:0006397">
    <property type="term" value="P:mRNA processing"/>
    <property type="evidence" value="ECO:0007669"/>
    <property type="project" value="UniProtKB-KW"/>
</dbReference>
<evidence type="ECO:0000256" key="6">
    <source>
        <dbReference type="ARBA" id="ARBA00022737"/>
    </source>
</evidence>
<dbReference type="GO" id="GO:0005634">
    <property type="term" value="C:nucleus"/>
    <property type="evidence" value="ECO:0007669"/>
    <property type="project" value="UniProtKB-SubCell"/>
</dbReference>
<keyword evidence="9" id="KW-0539">Nucleus</keyword>
<evidence type="ECO:0000259" key="15">
    <source>
        <dbReference type="PROSITE" id="PS50102"/>
    </source>
</evidence>
<evidence type="ECO:0000313" key="17">
    <source>
        <dbReference type="Proteomes" id="UP000532908"/>
    </source>
</evidence>
<evidence type="ECO:0000256" key="5">
    <source>
        <dbReference type="ARBA" id="ARBA00022664"/>
    </source>
</evidence>
<dbReference type="SUPFAM" id="SSF54768">
    <property type="entry name" value="dsRNA-binding domain-like"/>
    <property type="match status" value="1"/>
</dbReference>
<dbReference type="InterPro" id="IPR034538">
    <property type="entry name" value="ACF_RRM1"/>
</dbReference>
<feature type="compositionally biased region" description="Pro residues" evidence="14">
    <location>
        <begin position="42"/>
        <end position="53"/>
    </location>
</feature>
<evidence type="ECO:0000256" key="14">
    <source>
        <dbReference type="SAM" id="MobiDB-lite"/>
    </source>
</evidence>
<feature type="domain" description="RRM" evidence="15">
    <location>
        <begin position="231"/>
        <end position="303"/>
    </location>
</feature>
<dbReference type="CDD" id="cd19900">
    <property type="entry name" value="DSRM_A1CF"/>
    <property type="match status" value="1"/>
</dbReference>
<evidence type="ECO:0000256" key="10">
    <source>
        <dbReference type="ARBA" id="ARBA00062586"/>
    </source>
</evidence>
<dbReference type="SUPFAM" id="SSF54928">
    <property type="entry name" value="RNA-binding domain, RBD"/>
    <property type="match status" value="2"/>
</dbReference>
<evidence type="ECO:0000256" key="7">
    <source>
        <dbReference type="ARBA" id="ARBA00022824"/>
    </source>
</evidence>
<protein>
    <recommendedName>
        <fullName evidence="11">APOBEC1 complementation factor</fullName>
    </recommendedName>
    <alternativeName>
        <fullName evidence="12">APOBEC1-stimulating protein</fullName>
    </alternativeName>
</protein>
<dbReference type="InterPro" id="IPR044461">
    <property type="entry name" value="A1CF_DSRM"/>
</dbReference>
<feature type="domain" description="RRM" evidence="15">
    <location>
        <begin position="56"/>
        <end position="134"/>
    </location>
</feature>
<dbReference type="FunFam" id="3.30.70.330:FF:000179">
    <property type="entry name" value="APOBEC1 complementation factor isoform X1"/>
    <property type="match status" value="1"/>
</dbReference>
<gene>
    <name evidence="16" type="primary">A1cf</name>
    <name evidence="16" type="ORF">STEPAR_R11559</name>
</gene>
<evidence type="ECO:0000256" key="8">
    <source>
        <dbReference type="ARBA" id="ARBA00022884"/>
    </source>
</evidence>
<comment type="subunit">
    <text evidence="10">Part of the apolipoprotein B mRNA editing complex with APOBEC1. Interacts with TNPO2; TNPO2 may be responsible for transport of A1CF into the nucleus. Interacts with SYNCRIP. Interacts with CELF2/CUGBP2. Interacts with RBM47.</text>
</comment>
<accession>A0A7K9FFA8</accession>
<feature type="non-terminal residue" evidence="16">
    <location>
        <position position="589"/>
    </location>
</feature>
<dbReference type="PANTHER" id="PTHR21245">
    <property type="entry name" value="HETEROGENEOUS NUCLEAR RIBONUCLEOPROTEIN"/>
    <property type="match status" value="1"/>
</dbReference>
<dbReference type="NCBIfam" id="TIGR01648">
    <property type="entry name" value="hnRNP-R-Q"/>
    <property type="match status" value="1"/>
</dbReference>
<dbReference type="Gene3D" id="3.30.70.330">
    <property type="match status" value="3"/>
</dbReference>
<dbReference type="FunFam" id="3.30.70.330:FF:000026">
    <property type="entry name" value="APOBEC1 complementation factor isoform X1"/>
    <property type="match status" value="1"/>
</dbReference>
<dbReference type="GO" id="GO:0016554">
    <property type="term" value="P:cytidine to uridine editing"/>
    <property type="evidence" value="ECO:0007669"/>
    <property type="project" value="UniProtKB-ARBA"/>
</dbReference>
<dbReference type="GO" id="GO:0005783">
    <property type="term" value="C:endoplasmic reticulum"/>
    <property type="evidence" value="ECO:0007669"/>
    <property type="project" value="UniProtKB-SubCell"/>
</dbReference>
<dbReference type="Proteomes" id="UP000532908">
    <property type="component" value="Unassembled WGS sequence"/>
</dbReference>
<dbReference type="FunFam" id="3.30.70.330:FF:000022">
    <property type="entry name" value="APOBEC1 complementation factor isoform X1"/>
    <property type="match status" value="1"/>
</dbReference>
<evidence type="ECO:0000256" key="12">
    <source>
        <dbReference type="ARBA" id="ARBA00079413"/>
    </source>
</evidence>
<dbReference type="PROSITE" id="PS50102">
    <property type="entry name" value="RRM"/>
    <property type="match status" value="3"/>
</dbReference>
<sequence>MESNHKSGDGLTGTQKEAALRALIQRTGYNLIQENGQRKYGGPPPGWDGPPPERGCEIFIGKLPRDLFEDELIPLCEKIGKIYEMRMMMDFNGNNRGYAFVTFSNKQEAKNAIKQLNNYEIRNGRLLGVCASVDNCRLFVGGIPKTKKREEILAEMKKVTDGVVDVIVYPSAADKTKNRGFAFVEYESHRAAAMARRKLLPGWIQLWGHPIAVDWAEPEVEVDEDTMSSVKILYVRNLMLSTTEETIEKEFNNIKPGAVERVKKIRDYAFVHFNKREHAVEAMKALNGKVLDGSPIEVTLAKPVDKDSYVRYTRGTGGRGTMLQGEYTYAFGHVYDPATAYLGAPVFYAPQAYAAIPNLHFPATKGLSNRSIIRPPSIREIYMNVPVGAAGVRGLGGRGYLAYTGLGRGYQLKGEKRGEDKLYDLLPGMELTPMNHITLKPQGIKLAPQILEEICQKNNWGQPVYQLHSAIGQDQRQLFLYKITIPALASQNPTIHPFTPPKLSAYIDEAKTYAAEYTLQTLGIPTEGAEVPPAAPAFPGYTIANAAATVAATQLKQAVTMGQDLATYAAYEAYPAFAVAARSDGYGAF</sequence>
<evidence type="ECO:0000313" key="16">
    <source>
        <dbReference type="EMBL" id="NXG87263.1"/>
    </source>
</evidence>
<dbReference type="AlphaFoldDB" id="A0A7K9FFA8"/>
<evidence type="ECO:0000256" key="9">
    <source>
        <dbReference type="ARBA" id="ARBA00023242"/>
    </source>
</evidence>
<evidence type="ECO:0000256" key="2">
    <source>
        <dbReference type="ARBA" id="ARBA00004240"/>
    </source>
</evidence>
<organism evidence="16 17">
    <name type="scientific">Stercorarius parasiticus</name>
    <name type="common">Parasitic jaeger</name>
    <name type="synonym">Arctic skua</name>
    <dbReference type="NCBI Taxonomy" id="54059"/>
    <lineage>
        <taxon>Eukaryota</taxon>
        <taxon>Metazoa</taxon>
        <taxon>Chordata</taxon>
        <taxon>Craniata</taxon>
        <taxon>Vertebrata</taxon>
        <taxon>Euteleostomi</taxon>
        <taxon>Archelosauria</taxon>
        <taxon>Archosauria</taxon>
        <taxon>Dinosauria</taxon>
        <taxon>Saurischia</taxon>
        <taxon>Theropoda</taxon>
        <taxon>Coelurosauria</taxon>
        <taxon>Aves</taxon>
        <taxon>Neognathae</taxon>
        <taxon>Neoaves</taxon>
        <taxon>Charadriiformes</taxon>
        <taxon>Stercorariidae</taxon>
        <taxon>Stercorarius</taxon>
    </lineage>
</organism>
<dbReference type="CDD" id="cd12486">
    <property type="entry name" value="RRM1_ACF"/>
    <property type="match status" value="1"/>
</dbReference>
<keyword evidence="8 13" id="KW-0694">RNA-binding</keyword>
<dbReference type="InterPro" id="IPR006535">
    <property type="entry name" value="HnRNP_R/Q_splicing_fac"/>
</dbReference>
<evidence type="ECO:0000256" key="4">
    <source>
        <dbReference type="ARBA" id="ARBA00022490"/>
    </source>
</evidence>
<comment type="caution">
    <text evidence="16">The sequence shown here is derived from an EMBL/GenBank/DDBJ whole genome shotgun (WGS) entry which is preliminary data.</text>
</comment>
<keyword evidence="7" id="KW-0256">Endoplasmic reticulum</keyword>
<feature type="domain" description="RRM" evidence="15">
    <location>
        <begin position="136"/>
        <end position="218"/>
    </location>
</feature>
<dbReference type="InterPro" id="IPR012677">
    <property type="entry name" value="Nucleotide-bd_a/b_plait_sf"/>
</dbReference>
<dbReference type="FunFam" id="3.30.160.20:FF:000025">
    <property type="entry name" value="APOBEC1 complementation factor isoform X1"/>
    <property type="match status" value="1"/>
</dbReference>
<proteinExistence type="predicted"/>
<feature type="region of interest" description="Disordered" evidence="14">
    <location>
        <begin position="34"/>
        <end position="53"/>
    </location>
</feature>
<evidence type="ECO:0000256" key="13">
    <source>
        <dbReference type="PROSITE-ProRule" id="PRU00176"/>
    </source>
</evidence>
<evidence type="ECO:0000256" key="11">
    <source>
        <dbReference type="ARBA" id="ARBA00073950"/>
    </source>
</evidence>
<dbReference type="InterPro" id="IPR035979">
    <property type="entry name" value="RBD_domain_sf"/>
</dbReference>
<keyword evidence="5" id="KW-0507">mRNA processing</keyword>
<dbReference type="EMBL" id="VWZL01002832">
    <property type="protein sequence ID" value="NXG87263.1"/>
    <property type="molecule type" value="Genomic_DNA"/>
</dbReference>
<keyword evidence="17" id="KW-1185">Reference proteome</keyword>
<dbReference type="Pfam" id="PF14709">
    <property type="entry name" value="DND1_DSRM"/>
    <property type="match status" value="1"/>
</dbReference>
<comment type="subcellular location">
    <subcellularLocation>
        <location evidence="3">Cytoplasm</location>
    </subcellularLocation>
    <subcellularLocation>
        <location evidence="2">Endoplasmic reticulum</location>
    </subcellularLocation>
    <subcellularLocation>
        <location evidence="1">Nucleus</location>
    </subcellularLocation>
</comment>
<keyword evidence="4" id="KW-0963">Cytoplasm</keyword>
<name>A0A7K9FFA8_STEPR</name>
<evidence type="ECO:0000256" key="1">
    <source>
        <dbReference type="ARBA" id="ARBA00004123"/>
    </source>
</evidence>
<evidence type="ECO:0000256" key="3">
    <source>
        <dbReference type="ARBA" id="ARBA00004496"/>
    </source>
</evidence>
<dbReference type="Pfam" id="PF00076">
    <property type="entry name" value="RRM_1"/>
    <property type="match status" value="3"/>
</dbReference>
<dbReference type="SMART" id="SM00360">
    <property type="entry name" value="RRM"/>
    <property type="match status" value="3"/>
</dbReference>
<keyword evidence="6" id="KW-0677">Repeat</keyword>